<evidence type="ECO:0000313" key="3">
    <source>
        <dbReference type="EMBL" id="ODM94109.1"/>
    </source>
</evidence>
<keyword evidence="4" id="KW-1185">Reference proteome</keyword>
<organism evidence="3 4">
    <name type="scientific">Orchesella cincta</name>
    <name type="common">Springtail</name>
    <name type="synonym">Podura cincta</name>
    <dbReference type="NCBI Taxonomy" id="48709"/>
    <lineage>
        <taxon>Eukaryota</taxon>
        <taxon>Metazoa</taxon>
        <taxon>Ecdysozoa</taxon>
        <taxon>Arthropoda</taxon>
        <taxon>Hexapoda</taxon>
        <taxon>Collembola</taxon>
        <taxon>Entomobryomorpha</taxon>
        <taxon>Entomobryoidea</taxon>
        <taxon>Orchesellidae</taxon>
        <taxon>Orchesellinae</taxon>
        <taxon>Orchesella</taxon>
    </lineage>
</organism>
<dbReference type="AlphaFoldDB" id="A0A1D2MM49"/>
<dbReference type="PROSITE" id="PS50108">
    <property type="entry name" value="CRIB"/>
    <property type="match status" value="1"/>
</dbReference>
<dbReference type="EMBL" id="LJIJ01000858">
    <property type="protein sequence ID" value="ODM94109.1"/>
    <property type="molecule type" value="Genomic_DNA"/>
</dbReference>
<dbReference type="Proteomes" id="UP000094527">
    <property type="component" value="Unassembled WGS sequence"/>
</dbReference>
<evidence type="ECO:0000259" key="2">
    <source>
        <dbReference type="PROSITE" id="PS50108"/>
    </source>
</evidence>
<dbReference type="InterPro" id="IPR000095">
    <property type="entry name" value="CRIB_dom"/>
</dbReference>
<feature type="compositionally biased region" description="Basic residues" evidence="1">
    <location>
        <begin position="41"/>
        <end position="53"/>
    </location>
</feature>
<dbReference type="CDD" id="cd00132">
    <property type="entry name" value="CRIB"/>
    <property type="match status" value="1"/>
</dbReference>
<sequence>MSNKLLFWLVSRPRRMKINCCFLYSPEESDDHNGERSQGRSSKRTNSKRAARSRVRIEDIGLPFDFRHTTHLGPDSDLSRAHEIVCTNF</sequence>
<evidence type="ECO:0000256" key="1">
    <source>
        <dbReference type="SAM" id="MobiDB-lite"/>
    </source>
</evidence>
<comment type="caution">
    <text evidence="3">The sequence shown here is derived from an EMBL/GenBank/DDBJ whole genome shotgun (WGS) entry which is preliminary data.</text>
</comment>
<reference evidence="3 4" key="1">
    <citation type="journal article" date="2016" name="Genome Biol. Evol.">
        <title>Gene Family Evolution Reflects Adaptation to Soil Environmental Stressors in the Genome of the Collembolan Orchesella cincta.</title>
        <authorList>
            <person name="Faddeeva-Vakhrusheva A."/>
            <person name="Derks M.F."/>
            <person name="Anvar S.Y."/>
            <person name="Agamennone V."/>
            <person name="Suring W."/>
            <person name="Smit S."/>
            <person name="van Straalen N.M."/>
            <person name="Roelofs D."/>
        </authorList>
    </citation>
    <scope>NUCLEOTIDE SEQUENCE [LARGE SCALE GENOMIC DNA]</scope>
    <source>
        <tissue evidence="3">Mixed pool</tissue>
    </source>
</reference>
<protein>
    <recommendedName>
        <fullName evidence="2">CRIB domain-containing protein</fullName>
    </recommendedName>
</protein>
<name>A0A1D2MM49_ORCCI</name>
<evidence type="ECO:0000313" key="4">
    <source>
        <dbReference type="Proteomes" id="UP000094527"/>
    </source>
</evidence>
<proteinExistence type="predicted"/>
<feature type="domain" description="CRIB" evidence="2">
    <location>
        <begin position="60"/>
        <end position="73"/>
    </location>
</feature>
<feature type="region of interest" description="Disordered" evidence="1">
    <location>
        <begin position="25"/>
        <end position="53"/>
    </location>
</feature>
<gene>
    <name evidence="3" type="ORF">Ocin01_12567</name>
</gene>
<accession>A0A1D2MM49</accession>